<evidence type="ECO:0000313" key="7">
    <source>
        <dbReference type="Proteomes" id="UP001174839"/>
    </source>
</evidence>
<keyword evidence="3" id="KW-0804">Transcription</keyword>
<sequence>MAKTTSKHISETPRGPLTGSNPVNGFQIISIREFNDNPNIPNSIRYNPHQLYFDLIIVFTHGSGIHNVDFIDYEYEPGSVFIIKNEQYHHWYPNPDKNGFLLFFSEGFESNFTEGYTSLVFSNRNLKLPKPNFTIGQLPGQQIYFDLLDLVQRGFNRSERQILPFLLTGFMVKLEEDYLNYYPSLRFSEKLMLFQEFQSLLQKDLKSSRNGRYYAERLNVNFSQLNHICKSISGQTLKQYIDNHIITRAKIALDNSTGTISEIAFDLGFPEVGNFSKYFKKRTGHKPKEFRKKLVHNLPQ</sequence>
<keyword evidence="1" id="KW-0805">Transcription regulation</keyword>
<reference evidence="6" key="1">
    <citation type="submission" date="2023-06" db="EMBL/GenBank/DDBJ databases">
        <title>Robiginitalea aurantiacus sp. nov. and Algoriphagus sediminis sp. nov., isolated from coastal sediment.</title>
        <authorList>
            <person name="Zhou Z.Y."/>
            <person name="An J."/>
            <person name="Jia Y.W."/>
            <person name="Du Z.J."/>
        </authorList>
    </citation>
    <scope>NUCLEOTIDE SEQUENCE</scope>
    <source>
        <strain evidence="6">M39</strain>
    </source>
</reference>
<evidence type="ECO:0000256" key="2">
    <source>
        <dbReference type="ARBA" id="ARBA00023125"/>
    </source>
</evidence>
<evidence type="ECO:0000256" key="3">
    <source>
        <dbReference type="ARBA" id="ARBA00023163"/>
    </source>
</evidence>
<feature type="region of interest" description="Disordered" evidence="4">
    <location>
        <begin position="1"/>
        <end position="21"/>
    </location>
</feature>
<dbReference type="SMART" id="SM00342">
    <property type="entry name" value="HTH_ARAC"/>
    <property type="match status" value="1"/>
</dbReference>
<evidence type="ECO:0000259" key="5">
    <source>
        <dbReference type="PROSITE" id="PS01124"/>
    </source>
</evidence>
<evidence type="ECO:0000256" key="1">
    <source>
        <dbReference type="ARBA" id="ARBA00023015"/>
    </source>
</evidence>
<dbReference type="RefSeq" id="WP_289725078.1">
    <property type="nucleotide sequence ID" value="NZ_JAUDUY010000004.1"/>
</dbReference>
<name>A0ABT7WFL7_9FLAO</name>
<keyword evidence="2" id="KW-0238">DNA-binding</keyword>
<dbReference type="SUPFAM" id="SSF51215">
    <property type="entry name" value="Regulatory protein AraC"/>
    <property type="match status" value="1"/>
</dbReference>
<dbReference type="InterPro" id="IPR037923">
    <property type="entry name" value="HTH-like"/>
</dbReference>
<dbReference type="EMBL" id="JAUDUY010000004">
    <property type="protein sequence ID" value="MDM9631713.1"/>
    <property type="molecule type" value="Genomic_DNA"/>
</dbReference>
<protein>
    <submittedName>
        <fullName evidence="6">Helix-turn-helix domain-containing protein</fullName>
    </submittedName>
</protein>
<dbReference type="PRINTS" id="PR00032">
    <property type="entry name" value="HTHARAC"/>
</dbReference>
<comment type="caution">
    <text evidence="6">The sequence shown here is derived from an EMBL/GenBank/DDBJ whole genome shotgun (WGS) entry which is preliminary data.</text>
</comment>
<gene>
    <name evidence="6" type="ORF">QU605_09540</name>
</gene>
<evidence type="ECO:0000256" key="4">
    <source>
        <dbReference type="SAM" id="MobiDB-lite"/>
    </source>
</evidence>
<dbReference type="InterPro" id="IPR018060">
    <property type="entry name" value="HTH_AraC"/>
</dbReference>
<accession>A0ABT7WFL7</accession>
<proteinExistence type="predicted"/>
<dbReference type="PANTHER" id="PTHR43280:SF32">
    <property type="entry name" value="TRANSCRIPTIONAL REGULATORY PROTEIN"/>
    <property type="match status" value="1"/>
</dbReference>
<dbReference type="PANTHER" id="PTHR43280">
    <property type="entry name" value="ARAC-FAMILY TRANSCRIPTIONAL REGULATOR"/>
    <property type="match status" value="1"/>
</dbReference>
<dbReference type="SUPFAM" id="SSF46689">
    <property type="entry name" value="Homeodomain-like"/>
    <property type="match status" value="1"/>
</dbReference>
<dbReference type="InterPro" id="IPR009057">
    <property type="entry name" value="Homeodomain-like_sf"/>
</dbReference>
<organism evidence="6 7">
    <name type="scientific">Robiginitalea aurantiaca</name>
    <dbReference type="NCBI Taxonomy" id="3056915"/>
    <lineage>
        <taxon>Bacteria</taxon>
        <taxon>Pseudomonadati</taxon>
        <taxon>Bacteroidota</taxon>
        <taxon>Flavobacteriia</taxon>
        <taxon>Flavobacteriales</taxon>
        <taxon>Flavobacteriaceae</taxon>
        <taxon>Robiginitalea</taxon>
    </lineage>
</organism>
<evidence type="ECO:0000313" key="6">
    <source>
        <dbReference type="EMBL" id="MDM9631713.1"/>
    </source>
</evidence>
<keyword evidence="7" id="KW-1185">Reference proteome</keyword>
<dbReference type="PROSITE" id="PS01124">
    <property type="entry name" value="HTH_ARAC_FAMILY_2"/>
    <property type="match status" value="1"/>
</dbReference>
<feature type="domain" description="HTH araC/xylS-type" evidence="5">
    <location>
        <begin position="195"/>
        <end position="293"/>
    </location>
</feature>
<dbReference type="InterPro" id="IPR020449">
    <property type="entry name" value="Tscrpt_reg_AraC-type_HTH"/>
</dbReference>
<dbReference type="Gene3D" id="1.10.10.60">
    <property type="entry name" value="Homeodomain-like"/>
    <property type="match status" value="1"/>
</dbReference>
<dbReference type="Pfam" id="PF12833">
    <property type="entry name" value="HTH_18"/>
    <property type="match status" value="1"/>
</dbReference>
<dbReference type="Proteomes" id="UP001174839">
    <property type="component" value="Unassembled WGS sequence"/>
</dbReference>